<name>A0A6A4W6H4_AMPAM</name>
<reference evidence="1 2" key="1">
    <citation type="submission" date="2019-07" db="EMBL/GenBank/DDBJ databases">
        <title>Draft genome assembly of a fouling barnacle, Amphibalanus amphitrite (Darwin, 1854): The first reference genome for Thecostraca.</title>
        <authorList>
            <person name="Kim W."/>
        </authorList>
    </citation>
    <scope>NUCLEOTIDE SEQUENCE [LARGE SCALE GENOMIC DNA]</scope>
    <source>
        <strain evidence="1">SNU_AA5</strain>
        <tissue evidence="1">Soma without cirri and trophi</tissue>
    </source>
</reference>
<comment type="caution">
    <text evidence="1">The sequence shown here is derived from an EMBL/GenBank/DDBJ whole genome shotgun (WGS) entry which is preliminary data.</text>
</comment>
<dbReference type="OrthoDB" id="6401595at2759"/>
<gene>
    <name evidence="1" type="primary">BMI1_3</name>
    <name evidence="1" type="ORF">FJT64_004968</name>
</gene>
<evidence type="ECO:0000313" key="1">
    <source>
        <dbReference type="EMBL" id="KAF0297618.1"/>
    </source>
</evidence>
<accession>A0A6A4W6H4</accession>
<proteinExistence type="predicted"/>
<keyword evidence="2" id="KW-1185">Reference proteome</keyword>
<dbReference type="EMBL" id="VIIS01001479">
    <property type="protein sequence ID" value="KAF0297618.1"/>
    <property type="molecule type" value="Genomic_DNA"/>
</dbReference>
<dbReference type="Proteomes" id="UP000440578">
    <property type="component" value="Unassembled WGS sequence"/>
</dbReference>
<evidence type="ECO:0000313" key="2">
    <source>
        <dbReference type="Proteomes" id="UP000440578"/>
    </source>
</evidence>
<organism evidence="1 2">
    <name type="scientific">Amphibalanus amphitrite</name>
    <name type="common">Striped barnacle</name>
    <name type="synonym">Balanus amphitrite</name>
    <dbReference type="NCBI Taxonomy" id="1232801"/>
    <lineage>
        <taxon>Eukaryota</taxon>
        <taxon>Metazoa</taxon>
        <taxon>Ecdysozoa</taxon>
        <taxon>Arthropoda</taxon>
        <taxon>Crustacea</taxon>
        <taxon>Multicrustacea</taxon>
        <taxon>Cirripedia</taxon>
        <taxon>Thoracica</taxon>
        <taxon>Thoracicalcarea</taxon>
        <taxon>Balanomorpha</taxon>
        <taxon>Balanoidea</taxon>
        <taxon>Balanidae</taxon>
        <taxon>Amphibalaninae</taxon>
        <taxon>Amphibalanus</taxon>
    </lineage>
</organism>
<protein>
    <submittedName>
        <fullName evidence="1">Polycomb complex protein BMI-1</fullName>
    </submittedName>
</protein>
<sequence>MVPDLFTQEMQQRRDFYEQRPYADPELPSWAKGDVASYVPHVFTPDEPLQLRLAMFDADRRDPDCTALAEVTGPHRRSKDRLMVEMTEAMCLRVVYHSAEDASYHAPFPSCPERLFPSLQLGGQSAPQWELP</sequence>
<dbReference type="AlphaFoldDB" id="A0A6A4W6H4"/>